<sequence length="197" mass="21288">MLADAFRGEALFRALSADAELRARVLPVYFRGEVRAAAAAGDAWLHLTADGEVTGVGLWRSGRGWSASLRDQLALGRAVLRHAGPVEGMRIARRSARLMRATTHPGTYSYLRWLGVGPARQGSGSGRALVEHGYRTYPGPYLLECVDTLVGYYSDLGFRETGVIDVSRDAPVLHVMESSGQLRDEDRGAGEDPAAFG</sequence>
<evidence type="ECO:0000313" key="2">
    <source>
        <dbReference type="EMBL" id="MCS5479920.1"/>
    </source>
</evidence>
<dbReference type="EMBL" id="JANWTC010000006">
    <property type="protein sequence ID" value="MCS5479920.1"/>
    <property type="molecule type" value="Genomic_DNA"/>
</dbReference>
<dbReference type="Proteomes" id="UP001205965">
    <property type="component" value="Unassembled WGS sequence"/>
</dbReference>
<organism evidence="2 3">
    <name type="scientific">Corynebacterium lemuris</name>
    <dbReference type="NCBI Taxonomy" id="1859292"/>
    <lineage>
        <taxon>Bacteria</taxon>
        <taxon>Bacillati</taxon>
        <taxon>Actinomycetota</taxon>
        <taxon>Actinomycetes</taxon>
        <taxon>Mycobacteriales</taxon>
        <taxon>Corynebacteriaceae</taxon>
        <taxon>Corynebacterium</taxon>
    </lineage>
</organism>
<dbReference type="SUPFAM" id="SSF55729">
    <property type="entry name" value="Acyl-CoA N-acyltransferases (Nat)"/>
    <property type="match status" value="1"/>
</dbReference>
<accession>A0ABT2FXF9</accession>
<dbReference type="RefSeq" id="WP_259427987.1">
    <property type="nucleotide sequence ID" value="NZ_JANWTC010000006.1"/>
</dbReference>
<name>A0ABT2FXF9_9CORY</name>
<evidence type="ECO:0000313" key="3">
    <source>
        <dbReference type="Proteomes" id="UP001205965"/>
    </source>
</evidence>
<dbReference type="InterPro" id="IPR016181">
    <property type="entry name" value="Acyl_CoA_acyltransferase"/>
</dbReference>
<gene>
    <name evidence="2" type="ORF">NYP18_09660</name>
</gene>
<protein>
    <recommendedName>
        <fullName evidence="4">N-acetyltransferase domain-containing protein</fullName>
    </recommendedName>
</protein>
<feature type="region of interest" description="Disordered" evidence="1">
    <location>
        <begin position="177"/>
        <end position="197"/>
    </location>
</feature>
<evidence type="ECO:0000256" key="1">
    <source>
        <dbReference type="SAM" id="MobiDB-lite"/>
    </source>
</evidence>
<reference evidence="2 3" key="1">
    <citation type="submission" date="2022-08" db="EMBL/GenBank/DDBJ databases">
        <title>YIM 101645 draft genome.</title>
        <authorList>
            <person name="Chen X."/>
        </authorList>
    </citation>
    <scope>NUCLEOTIDE SEQUENCE [LARGE SCALE GENOMIC DNA]</scope>
    <source>
        <strain evidence="2 3">YIM 101645</strain>
    </source>
</reference>
<keyword evidence="3" id="KW-1185">Reference proteome</keyword>
<dbReference type="Gene3D" id="3.40.630.30">
    <property type="match status" value="1"/>
</dbReference>
<comment type="caution">
    <text evidence="2">The sequence shown here is derived from an EMBL/GenBank/DDBJ whole genome shotgun (WGS) entry which is preliminary data.</text>
</comment>
<proteinExistence type="predicted"/>
<evidence type="ECO:0008006" key="4">
    <source>
        <dbReference type="Google" id="ProtNLM"/>
    </source>
</evidence>